<feature type="binding site" evidence="5">
    <location>
        <position position="82"/>
    </location>
    <ligand>
        <name>FAD</name>
        <dbReference type="ChEBI" id="CHEBI:57692"/>
    </ligand>
</feature>
<evidence type="ECO:0000256" key="5">
    <source>
        <dbReference type="PIRSR" id="PIRSR000137-2"/>
    </source>
</evidence>
<feature type="binding site" evidence="5">
    <location>
        <position position="217"/>
    </location>
    <ligand>
        <name>FAD</name>
        <dbReference type="ChEBI" id="CHEBI:57692"/>
    </ligand>
</feature>
<sequence>MTIRTCDYIVVGGGSAGCTIASRLSEDPDSSVLLFESGPSDRSPFIHMPVTYYKTQRMLRRIQLEPLRHQFNMAPDTGQARVLGGGSSVNAMVYIRGCPQDYDRWEESGAEGWSYRDVLPYFRKAEANESLSGEAHGTEGPLSVSDQRFTSPLTKEWLKACQEAGLPYNPDFNSGTQAGCGLYQVTMRDGRRCSAAVAYLKPARGRKNLTVLTGKPVLRILIENGRAVGVEYRDGRERRVVRAEREVVISAGAIGSPRLLLLSGVGPADDLRGVGVEVKHDLPGVGQNLQDHTDCFLIYDLNGPYSYDKYKKLRWQAVAGLEYALFRTGPVASNVCEGGAFWWGDASDPLPDLQYHFLAGAGVEVGVDGTPSGNGCTLNVYGCRPRSRGYVSLRSADPSVPLKIEANYLADQRDVDVLIEGVKKGEEIMSRPSIAKYIAASHKPSRPLKTRADYDEYVRRETQGALHLSGACKMGADDMAVVDPQLRVRGVDGLRVADSSVMPYVVSGNLNGPTIMIGERAADFIRGNRG</sequence>
<evidence type="ECO:0000256" key="1">
    <source>
        <dbReference type="ARBA" id="ARBA00001974"/>
    </source>
</evidence>
<dbReference type="AlphaFoldDB" id="A0A5S9PWI8"/>
<dbReference type="RefSeq" id="WP_159600687.1">
    <property type="nucleotide sequence ID" value="NZ_CACSAS010000001.1"/>
</dbReference>
<proteinExistence type="inferred from homology"/>
<evidence type="ECO:0000256" key="3">
    <source>
        <dbReference type="ARBA" id="ARBA00022630"/>
    </source>
</evidence>
<dbReference type="InterPro" id="IPR000172">
    <property type="entry name" value="GMC_OxRdtase_N"/>
</dbReference>
<dbReference type="GO" id="GO:0016614">
    <property type="term" value="F:oxidoreductase activity, acting on CH-OH group of donors"/>
    <property type="evidence" value="ECO:0007669"/>
    <property type="project" value="InterPro"/>
</dbReference>
<feature type="domain" description="Glucose-methanol-choline oxidoreductase N-terminal" evidence="7">
    <location>
        <begin position="80"/>
        <end position="103"/>
    </location>
</feature>
<evidence type="ECO:0000259" key="8">
    <source>
        <dbReference type="PROSITE" id="PS00624"/>
    </source>
</evidence>
<dbReference type="SUPFAM" id="SSF54373">
    <property type="entry name" value="FAD-linked reductases, C-terminal domain"/>
    <property type="match status" value="1"/>
</dbReference>
<dbReference type="PROSITE" id="PS00623">
    <property type="entry name" value="GMC_OXRED_1"/>
    <property type="match status" value="1"/>
</dbReference>
<dbReference type="Proteomes" id="UP000433050">
    <property type="component" value="Unassembled WGS sequence"/>
</dbReference>
<organism evidence="9 10">
    <name type="scientific">Starkeya nomas</name>
    <dbReference type="NCBI Taxonomy" id="2666134"/>
    <lineage>
        <taxon>Bacteria</taxon>
        <taxon>Pseudomonadati</taxon>
        <taxon>Pseudomonadota</taxon>
        <taxon>Alphaproteobacteria</taxon>
        <taxon>Hyphomicrobiales</taxon>
        <taxon>Xanthobacteraceae</taxon>
        <taxon>Starkeya</taxon>
    </lineage>
</organism>
<dbReference type="Pfam" id="PF05199">
    <property type="entry name" value="GMC_oxred_C"/>
    <property type="match status" value="1"/>
</dbReference>
<comment type="similarity">
    <text evidence="2 6">Belongs to the GMC oxidoreductase family.</text>
</comment>
<dbReference type="PIRSF" id="PIRSF000137">
    <property type="entry name" value="Alcohol_oxidase"/>
    <property type="match status" value="1"/>
</dbReference>
<evidence type="ECO:0000256" key="6">
    <source>
        <dbReference type="RuleBase" id="RU003968"/>
    </source>
</evidence>
<feature type="binding site" evidence="5">
    <location>
        <begin position="90"/>
        <end position="93"/>
    </location>
    <ligand>
        <name>FAD</name>
        <dbReference type="ChEBI" id="CHEBI:57692"/>
    </ligand>
</feature>
<dbReference type="EC" id="1.1.99.-" evidence="9"/>
<evidence type="ECO:0000256" key="2">
    <source>
        <dbReference type="ARBA" id="ARBA00010790"/>
    </source>
</evidence>
<keyword evidence="3 6" id="KW-0285">Flavoprotein</keyword>
<dbReference type="GO" id="GO:0050660">
    <property type="term" value="F:flavin adenine dinucleotide binding"/>
    <property type="evidence" value="ECO:0007669"/>
    <property type="project" value="InterPro"/>
</dbReference>
<dbReference type="InterPro" id="IPR036188">
    <property type="entry name" value="FAD/NAD-bd_sf"/>
</dbReference>
<dbReference type="Gene3D" id="3.50.50.60">
    <property type="entry name" value="FAD/NAD(P)-binding domain"/>
    <property type="match status" value="1"/>
</dbReference>
<name>A0A5S9PWI8_9HYPH</name>
<dbReference type="PROSITE" id="PS00624">
    <property type="entry name" value="GMC_OXRED_2"/>
    <property type="match status" value="1"/>
</dbReference>
<protein>
    <submittedName>
        <fullName evidence="9">Alcohol dehydrogenase [acceptor]</fullName>
        <ecNumber evidence="9">1.1.99.-</ecNumber>
    </submittedName>
</protein>
<dbReference type="SUPFAM" id="SSF51905">
    <property type="entry name" value="FAD/NAD(P)-binding domain"/>
    <property type="match status" value="1"/>
</dbReference>
<dbReference type="Gene3D" id="3.30.560.10">
    <property type="entry name" value="Glucose Oxidase, domain 3"/>
    <property type="match status" value="1"/>
</dbReference>
<feature type="domain" description="Glucose-methanol-choline oxidoreductase N-terminal" evidence="8">
    <location>
        <begin position="252"/>
        <end position="266"/>
    </location>
</feature>
<dbReference type="InterPro" id="IPR007867">
    <property type="entry name" value="GMC_OxRtase_C"/>
</dbReference>
<dbReference type="PANTHER" id="PTHR11552:SF147">
    <property type="entry name" value="CHOLINE DEHYDROGENASE, MITOCHONDRIAL"/>
    <property type="match status" value="1"/>
</dbReference>
<dbReference type="PANTHER" id="PTHR11552">
    <property type="entry name" value="GLUCOSE-METHANOL-CHOLINE GMC OXIDOREDUCTASE"/>
    <property type="match status" value="1"/>
</dbReference>
<evidence type="ECO:0000259" key="7">
    <source>
        <dbReference type="PROSITE" id="PS00623"/>
    </source>
</evidence>
<dbReference type="InterPro" id="IPR012132">
    <property type="entry name" value="GMC_OxRdtase"/>
</dbReference>
<reference evidence="9 10" key="1">
    <citation type="submission" date="2019-12" db="EMBL/GenBank/DDBJ databases">
        <authorList>
            <person name="Reyes-Prieto M."/>
        </authorList>
    </citation>
    <scope>NUCLEOTIDE SEQUENCE [LARGE SCALE GENOMIC DNA]</scope>
    <source>
        <strain evidence="9">HF14-78462</strain>
    </source>
</reference>
<evidence type="ECO:0000256" key="4">
    <source>
        <dbReference type="ARBA" id="ARBA00022827"/>
    </source>
</evidence>
<dbReference type="PROSITE" id="PS51257">
    <property type="entry name" value="PROKAR_LIPOPROTEIN"/>
    <property type="match status" value="1"/>
</dbReference>
<keyword evidence="9" id="KW-0560">Oxidoreductase</keyword>
<dbReference type="Pfam" id="PF00732">
    <property type="entry name" value="GMC_oxred_N"/>
    <property type="match status" value="1"/>
</dbReference>
<accession>A0A5S9PWI8</accession>
<keyword evidence="10" id="KW-1185">Reference proteome</keyword>
<gene>
    <name evidence="9" type="primary">alkJ_3</name>
    <name evidence="9" type="ORF">STARVERO_03711</name>
</gene>
<evidence type="ECO:0000313" key="10">
    <source>
        <dbReference type="Proteomes" id="UP000433050"/>
    </source>
</evidence>
<dbReference type="EMBL" id="CACSAS010000001">
    <property type="protein sequence ID" value="CAA0109262.1"/>
    <property type="molecule type" value="Genomic_DNA"/>
</dbReference>
<comment type="cofactor">
    <cofactor evidence="1 5">
        <name>FAD</name>
        <dbReference type="ChEBI" id="CHEBI:57692"/>
    </cofactor>
</comment>
<keyword evidence="4 5" id="KW-0274">FAD</keyword>
<evidence type="ECO:0000313" key="9">
    <source>
        <dbReference type="EMBL" id="CAA0109262.1"/>
    </source>
</evidence>